<dbReference type="EMBL" id="JAWQEG010002641">
    <property type="protein sequence ID" value="KAK3870612.1"/>
    <property type="molecule type" value="Genomic_DNA"/>
</dbReference>
<evidence type="ECO:0000313" key="1">
    <source>
        <dbReference type="EMBL" id="KAK3870612.1"/>
    </source>
</evidence>
<dbReference type="Proteomes" id="UP001286313">
    <property type="component" value="Unassembled WGS sequence"/>
</dbReference>
<dbReference type="AlphaFoldDB" id="A0AAE1FAW8"/>
<keyword evidence="2" id="KW-1185">Reference proteome</keyword>
<name>A0AAE1FAW8_PETCI</name>
<evidence type="ECO:0000313" key="2">
    <source>
        <dbReference type="Proteomes" id="UP001286313"/>
    </source>
</evidence>
<protein>
    <submittedName>
        <fullName evidence="1">Uncharacterized protein</fullName>
    </submittedName>
</protein>
<accession>A0AAE1FAW8</accession>
<organism evidence="1 2">
    <name type="scientific">Petrolisthes cinctipes</name>
    <name type="common">Flat porcelain crab</name>
    <dbReference type="NCBI Taxonomy" id="88211"/>
    <lineage>
        <taxon>Eukaryota</taxon>
        <taxon>Metazoa</taxon>
        <taxon>Ecdysozoa</taxon>
        <taxon>Arthropoda</taxon>
        <taxon>Crustacea</taxon>
        <taxon>Multicrustacea</taxon>
        <taxon>Malacostraca</taxon>
        <taxon>Eumalacostraca</taxon>
        <taxon>Eucarida</taxon>
        <taxon>Decapoda</taxon>
        <taxon>Pleocyemata</taxon>
        <taxon>Anomura</taxon>
        <taxon>Galatheoidea</taxon>
        <taxon>Porcellanidae</taxon>
        <taxon>Petrolisthes</taxon>
    </lineage>
</organism>
<comment type="caution">
    <text evidence="1">The sequence shown here is derived from an EMBL/GenBank/DDBJ whole genome shotgun (WGS) entry which is preliminary data.</text>
</comment>
<gene>
    <name evidence="1" type="ORF">Pcinc_024195</name>
</gene>
<reference evidence="1" key="1">
    <citation type="submission" date="2023-10" db="EMBL/GenBank/DDBJ databases">
        <title>Genome assemblies of two species of porcelain crab, Petrolisthes cinctipes and Petrolisthes manimaculis (Anomura: Porcellanidae).</title>
        <authorList>
            <person name="Angst P."/>
        </authorList>
    </citation>
    <scope>NUCLEOTIDE SEQUENCE</scope>
    <source>
        <strain evidence="1">PB745_01</strain>
        <tissue evidence="1">Gill</tissue>
    </source>
</reference>
<proteinExistence type="predicted"/>
<sequence>MREYSPSVSSWRRRRQLSSTQLNPALFYPQHVSPFLPGLVLLSICNTPDSYFLPPGRSFVISILSNFGLFSQDSFPLNSSGP</sequence>